<sequence>MHNFYQHHPSAQCWAKDHPLEQVIGNPSQSIRTRRQPEIDGEMCMFALTYRLDVWELVDIPLCKNVINLKWLWKNKRDEENTVIRNKSRLVAKGYAQKEGIDFEESFAPVARLEAVRLFIAYAAHKSFTVYQMDVKTTFLYGPLKEEVYVNQPDGFVDPYHPDQVYHLKKALYGLKQAPRAWYDELSNFLVSKGFSKGSINPTLFITKHGEDILLVQIYVDDIIFGSTNPKLSKRFEKLMHSKFDMSMMGELKFFLGIQIHQSPRGIFINQAKYAQEILKKHGMTSCDSIGTPMATKHLDADLSGTPVDQTKYRSMVGALMYLTASRPDIVHATCYCARYQAKLTEKHLTAVKRIFWYLKDSINMGLWYPKDTGFELTAFSDSDHAGCLDSRKSTSGGIQFLGGDNSMVENLISQIMASTYDKISYVIVDSSSHSHLVQSIQHSRTNNIIQISLHKRNWLKKGIVEIIFVGTKYQLLFFVETEYQLADLFAKALSEDRFKYLVR</sequence>
<gene>
    <name evidence="2" type="ORF">Tco_0677746</name>
</gene>
<name>A0ABQ4XD25_9ASTR</name>
<dbReference type="SUPFAM" id="SSF56672">
    <property type="entry name" value="DNA/RNA polymerases"/>
    <property type="match status" value="1"/>
</dbReference>
<protein>
    <submittedName>
        <fullName evidence="2">Retrovirus-related pol polyprotein from transposon TNT 1-94</fullName>
    </submittedName>
</protein>
<evidence type="ECO:0000313" key="3">
    <source>
        <dbReference type="Proteomes" id="UP001151760"/>
    </source>
</evidence>
<dbReference type="PANTHER" id="PTHR11439">
    <property type="entry name" value="GAG-POL-RELATED RETROTRANSPOSON"/>
    <property type="match status" value="1"/>
</dbReference>
<dbReference type="InterPro" id="IPR043502">
    <property type="entry name" value="DNA/RNA_pol_sf"/>
</dbReference>
<keyword evidence="3" id="KW-1185">Reference proteome</keyword>
<accession>A0ABQ4XD25</accession>
<evidence type="ECO:0000313" key="2">
    <source>
        <dbReference type="EMBL" id="GJS63182.1"/>
    </source>
</evidence>
<reference evidence="2" key="1">
    <citation type="journal article" date="2022" name="Int. J. Mol. Sci.">
        <title>Draft Genome of Tanacetum Coccineum: Genomic Comparison of Closely Related Tanacetum-Family Plants.</title>
        <authorList>
            <person name="Yamashiro T."/>
            <person name="Shiraishi A."/>
            <person name="Nakayama K."/>
            <person name="Satake H."/>
        </authorList>
    </citation>
    <scope>NUCLEOTIDE SEQUENCE</scope>
</reference>
<organism evidence="2 3">
    <name type="scientific">Tanacetum coccineum</name>
    <dbReference type="NCBI Taxonomy" id="301880"/>
    <lineage>
        <taxon>Eukaryota</taxon>
        <taxon>Viridiplantae</taxon>
        <taxon>Streptophyta</taxon>
        <taxon>Embryophyta</taxon>
        <taxon>Tracheophyta</taxon>
        <taxon>Spermatophyta</taxon>
        <taxon>Magnoliopsida</taxon>
        <taxon>eudicotyledons</taxon>
        <taxon>Gunneridae</taxon>
        <taxon>Pentapetalae</taxon>
        <taxon>asterids</taxon>
        <taxon>campanulids</taxon>
        <taxon>Asterales</taxon>
        <taxon>Asteraceae</taxon>
        <taxon>Asteroideae</taxon>
        <taxon>Anthemideae</taxon>
        <taxon>Anthemidinae</taxon>
        <taxon>Tanacetum</taxon>
    </lineage>
</organism>
<proteinExistence type="predicted"/>
<feature type="domain" description="Reverse transcriptase Ty1/copia-type" evidence="1">
    <location>
        <begin position="53"/>
        <end position="295"/>
    </location>
</feature>
<comment type="caution">
    <text evidence="2">The sequence shown here is derived from an EMBL/GenBank/DDBJ whole genome shotgun (WGS) entry which is preliminary data.</text>
</comment>
<reference evidence="2" key="2">
    <citation type="submission" date="2022-01" db="EMBL/GenBank/DDBJ databases">
        <authorList>
            <person name="Yamashiro T."/>
            <person name="Shiraishi A."/>
            <person name="Satake H."/>
            <person name="Nakayama K."/>
        </authorList>
    </citation>
    <scope>NUCLEOTIDE SEQUENCE</scope>
</reference>
<evidence type="ECO:0000259" key="1">
    <source>
        <dbReference type="Pfam" id="PF07727"/>
    </source>
</evidence>
<dbReference type="InterPro" id="IPR013103">
    <property type="entry name" value="RVT_2"/>
</dbReference>
<dbReference type="Pfam" id="PF07727">
    <property type="entry name" value="RVT_2"/>
    <property type="match status" value="1"/>
</dbReference>
<dbReference type="Proteomes" id="UP001151760">
    <property type="component" value="Unassembled WGS sequence"/>
</dbReference>
<dbReference type="EMBL" id="BQNB010009412">
    <property type="protein sequence ID" value="GJS63182.1"/>
    <property type="molecule type" value="Genomic_DNA"/>
</dbReference>
<dbReference type="PANTHER" id="PTHR11439:SF509">
    <property type="entry name" value="RNA-DIRECTED DNA POLYMERASE"/>
    <property type="match status" value="1"/>
</dbReference>